<dbReference type="AlphaFoldDB" id="A0A450Z372"/>
<dbReference type="EMBL" id="CAADFT010000106">
    <property type="protein sequence ID" value="VFK48227.1"/>
    <property type="molecule type" value="Genomic_DNA"/>
</dbReference>
<evidence type="ECO:0000313" key="1">
    <source>
        <dbReference type="EMBL" id="VFK48227.1"/>
    </source>
</evidence>
<sequence>MSVPGRFSGRRSMNDWRGFQYHICTIRDVARPTAMYALIPTKCALKTSTIGKRRKLPASRVTGLSAHQYSSPGRFIVNQQRFSIFRGDETAMFIREYKRRLSYQCGRRGDPAPDRPFVVLGFHSDNGSEHINKRVAALLDKLLIELTKSRAAQQ</sequence>
<organism evidence="1">
    <name type="scientific">Candidatus Kentrum sp. TC</name>
    <dbReference type="NCBI Taxonomy" id="2126339"/>
    <lineage>
        <taxon>Bacteria</taxon>
        <taxon>Pseudomonadati</taxon>
        <taxon>Pseudomonadota</taxon>
        <taxon>Gammaproteobacteria</taxon>
        <taxon>Candidatus Kentrum</taxon>
    </lineage>
</organism>
<name>A0A450Z372_9GAMM</name>
<accession>A0A450Z372</accession>
<reference evidence="1" key="1">
    <citation type="submission" date="2019-02" db="EMBL/GenBank/DDBJ databases">
        <authorList>
            <person name="Gruber-Vodicka R. H."/>
            <person name="Seah K. B. B."/>
        </authorList>
    </citation>
    <scope>NUCLEOTIDE SEQUENCE</scope>
    <source>
        <strain evidence="1">BECK_BZ125</strain>
    </source>
</reference>
<protein>
    <submittedName>
        <fullName evidence="1">Uncharacterized protein</fullName>
    </submittedName>
</protein>
<proteinExistence type="predicted"/>
<gene>
    <name evidence="1" type="ORF">BECKTC1821E_GA0114239_11062</name>
</gene>